<dbReference type="InterPro" id="IPR050389">
    <property type="entry name" value="LysR-type_TF"/>
</dbReference>
<evidence type="ECO:0000256" key="2">
    <source>
        <dbReference type="ARBA" id="ARBA00023015"/>
    </source>
</evidence>
<sequence length="309" mass="34603">MSDNSWKSIDLNLLVAFSYLYQHRSVSLAAEQSYVSQSAMSHSLGRLRVLFDDPLFERKGHQMEPSEYAHHIAPKIEAILNSVTHDLLDKKAFAPEQYQGTCRIGLTDYAEFIFAPKIYDAIRLIAPQAKVSFFNVNQANYQQRSVQDKLDVVIGSIKDSSETYQHSVIYSEQHACLFDPERLPLNMSLADFAQAEHALVSPNGPQQTKVDEQLALRGFKRSVTVTAGHFLTVGRLLKQRKMVAIVPKLMAQEMASSSGLAHIDPPVPVADFDINLVWPATKNGDAKNQWLRRCVVEAIRSSVAMSESI</sequence>
<dbReference type="Gene3D" id="3.40.190.10">
    <property type="entry name" value="Periplasmic binding protein-like II"/>
    <property type="match status" value="2"/>
</dbReference>
<dbReference type="RefSeq" id="WP_289960662.1">
    <property type="nucleotide sequence ID" value="NZ_JAUEOZ010000001.1"/>
</dbReference>
<dbReference type="Proteomes" id="UP001169719">
    <property type="component" value="Unassembled WGS sequence"/>
</dbReference>
<evidence type="ECO:0000313" key="7">
    <source>
        <dbReference type="Proteomes" id="UP001169719"/>
    </source>
</evidence>
<comment type="caution">
    <text evidence="6">The sequence shown here is derived from an EMBL/GenBank/DDBJ whole genome shotgun (WGS) entry which is preliminary data.</text>
</comment>
<keyword evidence="3" id="KW-0238">DNA-binding</keyword>
<feature type="domain" description="HTH lysR-type" evidence="5">
    <location>
        <begin position="9"/>
        <end position="66"/>
    </location>
</feature>
<dbReference type="PANTHER" id="PTHR30118">
    <property type="entry name" value="HTH-TYPE TRANSCRIPTIONAL REGULATOR LEUO-RELATED"/>
    <property type="match status" value="1"/>
</dbReference>
<keyword evidence="4" id="KW-0804">Transcription</keyword>
<keyword evidence="2" id="KW-0805">Transcription regulation</keyword>
<dbReference type="SUPFAM" id="SSF46785">
    <property type="entry name" value="Winged helix' DNA-binding domain"/>
    <property type="match status" value="1"/>
</dbReference>
<dbReference type="Gene3D" id="1.10.10.10">
    <property type="entry name" value="Winged helix-like DNA-binding domain superfamily/Winged helix DNA-binding domain"/>
    <property type="match status" value="1"/>
</dbReference>
<dbReference type="Pfam" id="PF03466">
    <property type="entry name" value="LysR_substrate"/>
    <property type="match status" value="1"/>
</dbReference>
<dbReference type="PROSITE" id="PS50931">
    <property type="entry name" value="HTH_LYSR"/>
    <property type="match status" value="1"/>
</dbReference>
<evidence type="ECO:0000256" key="4">
    <source>
        <dbReference type="ARBA" id="ARBA00023163"/>
    </source>
</evidence>
<accession>A0ABT7XXB4</accession>
<dbReference type="PANTHER" id="PTHR30118:SF15">
    <property type="entry name" value="TRANSCRIPTIONAL REGULATORY PROTEIN"/>
    <property type="match status" value="1"/>
</dbReference>
<gene>
    <name evidence="6" type="ORF">QWJ08_03235</name>
</gene>
<dbReference type="SUPFAM" id="SSF53850">
    <property type="entry name" value="Periplasmic binding protein-like II"/>
    <property type="match status" value="1"/>
</dbReference>
<dbReference type="EMBL" id="JAUEOZ010000001">
    <property type="protein sequence ID" value="MDN2480411.1"/>
    <property type="molecule type" value="Genomic_DNA"/>
</dbReference>
<evidence type="ECO:0000256" key="1">
    <source>
        <dbReference type="ARBA" id="ARBA00009437"/>
    </source>
</evidence>
<evidence type="ECO:0000256" key="3">
    <source>
        <dbReference type="ARBA" id="ARBA00023125"/>
    </source>
</evidence>
<evidence type="ECO:0000259" key="5">
    <source>
        <dbReference type="PROSITE" id="PS50931"/>
    </source>
</evidence>
<dbReference type="Pfam" id="PF00126">
    <property type="entry name" value="HTH_1"/>
    <property type="match status" value="1"/>
</dbReference>
<comment type="similarity">
    <text evidence="1">Belongs to the LysR transcriptional regulatory family.</text>
</comment>
<dbReference type="InterPro" id="IPR000847">
    <property type="entry name" value="LysR_HTH_N"/>
</dbReference>
<keyword evidence="7" id="KW-1185">Reference proteome</keyword>
<protein>
    <submittedName>
        <fullName evidence="6">LysR family transcriptional regulator</fullName>
    </submittedName>
</protein>
<proteinExistence type="inferred from homology"/>
<dbReference type="InterPro" id="IPR036388">
    <property type="entry name" value="WH-like_DNA-bd_sf"/>
</dbReference>
<reference evidence="6" key="1">
    <citation type="submission" date="2024-05" db="EMBL/GenBank/DDBJ databases">
        <title>Genome Sequences of Four Agar- Degrading Marine Bacteria.</title>
        <authorList>
            <person name="Phillips E.K."/>
            <person name="Shaffer J.C."/>
            <person name="Henson M.W."/>
            <person name="Temperton B."/>
            <person name="Thrash C.J."/>
            <person name="Martin M.O."/>
        </authorList>
    </citation>
    <scope>NUCLEOTIDE SEQUENCE</scope>
    <source>
        <strain evidence="6">EKP203</strain>
    </source>
</reference>
<organism evidence="6 7">
    <name type="scientific">Vibrio agarivorans</name>
    <dbReference type="NCBI Taxonomy" id="153622"/>
    <lineage>
        <taxon>Bacteria</taxon>
        <taxon>Pseudomonadati</taxon>
        <taxon>Pseudomonadota</taxon>
        <taxon>Gammaproteobacteria</taxon>
        <taxon>Vibrionales</taxon>
        <taxon>Vibrionaceae</taxon>
        <taxon>Vibrio</taxon>
    </lineage>
</organism>
<dbReference type="InterPro" id="IPR036390">
    <property type="entry name" value="WH_DNA-bd_sf"/>
</dbReference>
<name>A0ABT7XXB4_9VIBR</name>
<evidence type="ECO:0000313" key="6">
    <source>
        <dbReference type="EMBL" id="MDN2480411.1"/>
    </source>
</evidence>
<dbReference type="InterPro" id="IPR005119">
    <property type="entry name" value="LysR_subst-bd"/>
</dbReference>